<feature type="domain" description="IDEAL" evidence="2">
    <location>
        <begin position="139"/>
        <end position="175"/>
    </location>
</feature>
<dbReference type="InterPro" id="IPR014963">
    <property type="entry name" value="UPF0302_N"/>
</dbReference>
<keyword evidence="4" id="KW-1185">Reference proteome</keyword>
<dbReference type="Pfam" id="PF08864">
    <property type="entry name" value="UPF0302"/>
    <property type="match status" value="1"/>
</dbReference>
<dbReference type="EMBL" id="PDOF01000001">
    <property type="protein sequence ID" value="PYZ98410.1"/>
    <property type="molecule type" value="Genomic_DNA"/>
</dbReference>
<dbReference type="InterPro" id="IPR014957">
    <property type="entry name" value="IDEAL_dom"/>
</dbReference>
<dbReference type="OrthoDB" id="2155814at2"/>
<comment type="caution">
    <text evidence="3">The sequence shown here is derived from an EMBL/GenBank/DDBJ whole genome shotgun (WGS) entry which is preliminary data.</text>
</comment>
<dbReference type="RefSeq" id="WP_110518283.1">
    <property type="nucleotide sequence ID" value="NZ_PDOF01000001.1"/>
</dbReference>
<dbReference type="InterPro" id="IPR011188">
    <property type="entry name" value="UPF0302"/>
</dbReference>
<dbReference type="Gene3D" id="3.40.1530.30">
    <property type="entry name" value="Uncharacterised family UPF0302, N-terminal domain"/>
    <property type="match status" value="1"/>
</dbReference>
<evidence type="ECO:0000313" key="4">
    <source>
        <dbReference type="Proteomes" id="UP000248066"/>
    </source>
</evidence>
<dbReference type="InterPro" id="IPR038091">
    <property type="entry name" value="UPF0302_N_sf"/>
</dbReference>
<organism evidence="3 4">
    <name type="scientific">Alteribacter lacisalsi</name>
    <dbReference type="NCBI Taxonomy" id="2045244"/>
    <lineage>
        <taxon>Bacteria</taxon>
        <taxon>Bacillati</taxon>
        <taxon>Bacillota</taxon>
        <taxon>Bacilli</taxon>
        <taxon>Bacillales</taxon>
        <taxon>Bacillaceae</taxon>
        <taxon>Alteribacter</taxon>
    </lineage>
</organism>
<dbReference type="HAMAP" id="MF_00760">
    <property type="entry name" value="UPF0302"/>
    <property type="match status" value="1"/>
</dbReference>
<protein>
    <recommendedName>
        <fullName evidence="1">UPF0302 protein CR205_07405</fullName>
    </recommendedName>
</protein>
<gene>
    <name evidence="3" type="ORF">CR205_07405</name>
</gene>
<dbReference type="PIRSF" id="PIRSF007165">
    <property type="entry name" value="UCP007165"/>
    <property type="match status" value="1"/>
</dbReference>
<evidence type="ECO:0000256" key="1">
    <source>
        <dbReference type="HAMAP-Rule" id="MF_00760"/>
    </source>
</evidence>
<dbReference type="Pfam" id="PF08858">
    <property type="entry name" value="IDEAL"/>
    <property type="match status" value="1"/>
</dbReference>
<accession>A0A2W0HEI1</accession>
<dbReference type="Gene3D" id="4.10.810.10">
    <property type="entry name" value="Virus Scaffolding Protein, Chain A"/>
    <property type="match status" value="1"/>
</dbReference>
<proteinExistence type="inferred from homology"/>
<dbReference type="NCBIfam" id="NF002965">
    <property type="entry name" value="PRK03636.1"/>
    <property type="match status" value="1"/>
</dbReference>
<sequence>MNNTVPVMEKRDFLKWFLDQYQLKRRECAWLLNFLMSDDILMERVHFVEQADYCPKALMISTSDVDCVPFAFHKNQHVTMDAEKSFHDIRLNRNEDIFIQLNFKDKHLTPQYVAVLEENPYLPVNEEETNVQQLMAEMVLERSIRTERIKAIEKQIDAALLDGDKSRFFELSEEYNELKALNEV</sequence>
<evidence type="ECO:0000313" key="3">
    <source>
        <dbReference type="EMBL" id="PYZ98410.1"/>
    </source>
</evidence>
<dbReference type="AlphaFoldDB" id="A0A2W0HEI1"/>
<name>A0A2W0HEI1_9BACI</name>
<dbReference type="Proteomes" id="UP000248066">
    <property type="component" value="Unassembled WGS sequence"/>
</dbReference>
<evidence type="ECO:0000259" key="2">
    <source>
        <dbReference type="SMART" id="SM00914"/>
    </source>
</evidence>
<comment type="similarity">
    <text evidence="1">Belongs to the UPF0302 family.</text>
</comment>
<dbReference type="InterPro" id="IPR027393">
    <property type="entry name" value="Virus_scaffolding_prot_C"/>
</dbReference>
<dbReference type="SMART" id="SM00914">
    <property type="entry name" value="IDEAL"/>
    <property type="match status" value="1"/>
</dbReference>
<reference evidence="3 4" key="1">
    <citation type="submission" date="2017-10" db="EMBL/GenBank/DDBJ databases">
        <title>Bacillus sp. nov., a halophilic bacterium isolated from a Yangshapao Lake.</title>
        <authorList>
            <person name="Wang H."/>
        </authorList>
    </citation>
    <scope>NUCLEOTIDE SEQUENCE [LARGE SCALE GENOMIC DNA]</scope>
    <source>
        <strain evidence="3 4">YSP-3</strain>
    </source>
</reference>